<evidence type="ECO:0000313" key="2">
    <source>
        <dbReference type="Proteomes" id="UP000327157"/>
    </source>
</evidence>
<dbReference type="OrthoDB" id="1938144at2759"/>
<reference evidence="1 2" key="3">
    <citation type="submission" date="2019-11" db="EMBL/GenBank/DDBJ databases">
        <title>A de novo genome assembly of a pear dwarfing rootstock.</title>
        <authorList>
            <person name="Wang F."/>
            <person name="Wang J."/>
            <person name="Li S."/>
            <person name="Zhang Y."/>
            <person name="Fang M."/>
            <person name="Ma L."/>
            <person name="Zhao Y."/>
            <person name="Jiang S."/>
        </authorList>
    </citation>
    <scope>NUCLEOTIDE SEQUENCE [LARGE SCALE GENOMIC DNA]</scope>
    <source>
        <strain evidence="1">S2</strain>
        <tissue evidence="1">Leaf</tissue>
    </source>
</reference>
<dbReference type="EMBL" id="SMOL01000781">
    <property type="protein sequence ID" value="KAB2595395.1"/>
    <property type="molecule type" value="Genomic_DNA"/>
</dbReference>
<comment type="caution">
    <text evidence="1">The sequence shown here is derived from an EMBL/GenBank/DDBJ whole genome shotgun (WGS) entry which is preliminary data.</text>
</comment>
<keyword evidence="2" id="KW-1185">Reference proteome</keyword>
<sequence>MMNLLPNYAYTCTASDYDDYTVEFMDNGREHNYTIAHFPGKRWVSMSNALSESFNAMVSNSRCMLLMDLLEDIRVRLMDGVESFCCLSGG</sequence>
<evidence type="ECO:0000313" key="1">
    <source>
        <dbReference type="EMBL" id="KAB2595395.1"/>
    </source>
</evidence>
<accession>A0A5N5EXB5</accession>
<reference evidence="2" key="2">
    <citation type="submission" date="2019-10" db="EMBL/GenBank/DDBJ databases">
        <title>A de novo genome assembly of a pear dwarfing rootstock.</title>
        <authorList>
            <person name="Wang F."/>
            <person name="Wang J."/>
            <person name="Li S."/>
            <person name="Zhang Y."/>
            <person name="Fang M."/>
            <person name="Ma L."/>
            <person name="Zhao Y."/>
            <person name="Jiang S."/>
        </authorList>
    </citation>
    <scope>NUCLEOTIDE SEQUENCE [LARGE SCALE GENOMIC DNA]</scope>
</reference>
<dbReference type="AlphaFoldDB" id="A0A5N5EXB5"/>
<organism evidence="1 2">
    <name type="scientific">Pyrus ussuriensis x Pyrus communis</name>
    <dbReference type="NCBI Taxonomy" id="2448454"/>
    <lineage>
        <taxon>Eukaryota</taxon>
        <taxon>Viridiplantae</taxon>
        <taxon>Streptophyta</taxon>
        <taxon>Embryophyta</taxon>
        <taxon>Tracheophyta</taxon>
        <taxon>Spermatophyta</taxon>
        <taxon>Magnoliopsida</taxon>
        <taxon>eudicotyledons</taxon>
        <taxon>Gunneridae</taxon>
        <taxon>Pentapetalae</taxon>
        <taxon>rosids</taxon>
        <taxon>fabids</taxon>
        <taxon>Rosales</taxon>
        <taxon>Rosaceae</taxon>
        <taxon>Amygdaloideae</taxon>
        <taxon>Maleae</taxon>
        <taxon>Pyrus</taxon>
    </lineage>
</organism>
<protein>
    <submittedName>
        <fullName evidence="1">Uncharacterized protein</fullName>
    </submittedName>
</protein>
<name>A0A5N5EXB5_9ROSA</name>
<proteinExistence type="predicted"/>
<reference evidence="1 2" key="1">
    <citation type="submission" date="2019-09" db="EMBL/GenBank/DDBJ databases">
        <authorList>
            <person name="Ou C."/>
        </authorList>
    </citation>
    <scope>NUCLEOTIDE SEQUENCE [LARGE SCALE GENOMIC DNA]</scope>
    <source>
        <strain evidence="1">S2</strain>
        <tissue evidence="1">Leaf</tissue>
    </source>
</reference>
<gene>
    <name evidence="1" type="ORF">D8674_030845</name>
</gene>
<dbReference type="Proteomes" id="UP000327157">
    <property type="component" value="Chromosome 7"/>
</dbReference>